<organism evidence="1">
    <name type="scientific">Arundo donax</name>
    <name type="common">Giant reed</name>
    <name type="synonym">Donax arundinaceus</name>
    <dbReference type="NCBI Taxonomy" id="35708"/>
    <lineage>
        <taxon>Eukaryota</taxon>
        <taxon>Viridiplantae</taxon>
        <taxon>Streptophyta</taxon>
        <taxon>Embryophyta</taxon>
        <taxon>Tracheophyta</taxon>
        <taxon>Spermatophyta</taxon>
        <taxon>Magnoliopsida</taxon>
        <taxon>Liliopsida</taxon>
        <taxon>Poales</taxon>
        <taxon>Poaceae</taxon>
        <taxon>PACMAD clade</taxon>
        <taxon>Arundinoideae</taxon>
        <taxon>Arundineae</taxon>
        <taxon>Arundo</taxon>
    </lineage>
</organism>
<dbReference type="EMBL" id="GBRH01191115">
    <property type="protein sequence ID" value="JAE06781.1"/>
    <property type="molecule type" value="Transcribed_RNA"/>
</dbReference>
<accession>A0A0A9F9G3</accession>
<proteinExistence type="predicted"/>
<protein>
    <submittedName>
        <fullName evidence="1">Uncharacterized protein</fullName>
    </submittedName>
</protein>
<sequence length="22" mass="2494">MALCFAGLSFLPFSFTCKYFLS</sequence>
<reference evidence="1" key="1">
    <citation type="submission" date="2014-09" db="EMBL/GenBank/DDBJ databases">
        <authorList>
            <person name="Magalhaes I.L.F."/>
            <person name="Oliveira U."/>
            <person name="Santos F.R."/>
            <person name="Vidigal T.H.D.A."/>
            <person name="Brescovit A.D."/>
            <person name="Santos A.J."/>
        </authorList>
    </citation>
    <scope>NUCLEOTIDE SEQUENCE</scope>
    <source>
        <tissue evidence="1">Shoot tissue taken approximately 20 cm above the soil surface</tissue>
    </source>
</reference>
<reference evidence="1" key="2">
    <citation type="journal article" date="2015" name="Data Brief">
        <title>Shoot transcriptome of the giant reed, Arundo donax.</title>
        <authorList>
            <person name="Barrero R.A."/>
            <person name="Guerrero F.D."/>
            <person name="Moolhuijzen P."/>
            <person name="Goolsby J.A."/>
            <person name="Tidwell J."/>
            <person name="Bellgard S.E."/>
            <person name="Bellgard M.I."/>
        </authorList>
    </citation>
    <scope>NUCLEOTIDE SEQUENCE</scope>
    <source>
        <tissue evidence="1">Shoot tissue taken approximately 20 cm above the soil surface</tissue>
    </source>
</reference>
<name>A0A0A9F9G3_ARUDO</name>
<dbReference type="AlphaFoldDB" id="A0A0A9F9G3"/>
<evidence type="ECO:0000313" key="1">
    <source>
        <dbReference type="EMBL" id="JAE06781.1"/>
    </source>
</evidence>